<sequence>MIYHWSRLACTTGSSSSGLSISVPEDPDSWVQPSPSASFSLDPWTATYLVCHSLLHVPMQSSSKGPDLDRASVGSFDTPSTDGDSFMMRYPGCRFRSSGATTAATARTGSGLPHPATVGQLPIPVHDRRGNESSATWTSSSGDLAGLSDTDDIEERSEFIQEYNRLAGKVCRLPSVVPNIGDVLIVFLLP</sequence>
<evidence type="ECO:0000313" key="3">
    <source>
        <dbReference type="Proteomes" id="UP001301958"/>
    </source>
</evidence>
<protein>
    <submittedName>
        <fullName evidence="2">Uncharacterized protein</fullName>
    </submittedName>
</protein>
<evidence type="ECO:0000313" key="2">
    <source>
        <dbReference type="EMBL" id="KAK4229806.1"/>
    </source>
</evidence>
<accession>A0AAN7BUC1</accession>
<reference evidence="2" key="2">
    <citation type="submission" date="2023-05" db="EMBL/GenBank/DDBJ databases">
        <authorList>
            <consortium name="Lawrence Berkeley National Laboratory"/>
            <person name="Steindorff A."/>
            <person name="Hensen N."/>
            <person name="Bonometti L."/>
            <person name="Westerberg I."/>
            <person name="Brannstrom I.O."/>
            <person name="Guillou S."/>
            <person name="Cros-Aarteil S."/>
            <person name="Calhoun S."/>
            <person name="Haridas S."/>
            <person name="Kuo A."/>
            <person name="Mondo S."/>
            <person name="Pangilinan J."/>
            <person name="Riley R."/>
            <person name="Labutti K."/>
            <person name="Andreopoulos B."/>
            <person name="Lipzen A."/>
            <person name="Chen C."/>
            <person name="Yanf M."/>
            <person name="Daum C."/>
            <person name="Ng V."/>
            <person name="Clum A."/>
            <person name="Ohm R."/>
            <person name="Martin F."/>
            <person name="Silar P."/>
            <person name="Natvig D."/>
            <person name="Lalanne C."/>
            <person name="Gautier V."/>
            <person name="Ament-Velasquez S.L."/>
            <person name="Kruys A."/>
            <person name="Hutchinson M.I."/>
            <person name="Powell A.J."/>
            <person name="Barry K."/>
            <person name="Miller A.N."/>
            <person name="Grigoriev I.V."/>
            <person name="Debuchy R."/>
            <person name="Gladieux P."/>
            <person name="Thoren M.H."/>
            <person name="Johannesson H."/>
        </authorList>
    </citation>
    <scope>NUCLEOTIDE SEQUENCE</scope>
    <source>
        <strain evidence="2">CBS 990.96</strain>
    </source>
</reference>
<reference evidence="2" key="1">
    <citation type="journal article" date="2023" name="Mol. Phylogenet. Evol.">
        <title>Genome-scale phylogeny and comparative genomics of the fungal order Sordariales.</title>
        <authorList>
            <person name="Hensen N."/>
            <person name="Bonometti L."/>
            <person name="Westerberg I."/>
            <person name="Brannstrom I.O."/>
            <person name="Guillou S."/>
            <person name="Cros-Aarteil S."/>
            <person name="Calhoun S."/>
            <person name="Haridas S."/>
            <person name="Kuo A."/>
            <person name="Mondo S."/>
            <person name="Pangilinan J."/>
            <person name="Riley R."/>
            <person name="LaButti K."/>
            <person name="Andreopoulos B."/>
            <person name="Lipzen A."/>
            <person name="Chen C."/>
            <person name="Yan M."/>
            <person name="Daum C."/>
            <person name="Ng V."/>
            <person name="Clum A."/>
            <person name="Steindorff A."/>
            <person name="Ohm R.A."/>
            <person name="Martin F."/>
            <person name="Silar P."/>
            <person name="Natvig D.O."/>
            <person name="Lalanne C."/>
            <person name="Gautier V."/>
            <person name="Ament-Velasquez S.L."/>
            <person name="Kruys A."/>
            <person name="Hutchinson M.I."/>
            <person name="Powell A.J."/>
            <person name="Barry K."/>
            <person name="Miller A.N."/>
            <person name="Grigoriev I.V."/>
            <person name="Debuchy R."/>
            <person name="Gladieux P."/>
            <person name="Hiltunen Thoren M."/>
            <person name="Johannesson H."/>
        </authorList>
    </citation>
    <scope>NUCLEOTIDE SEQUENCE</scope>
    <source>
        <strain evidence="2">CBS 990.96</strain>
    </source>
</reference>
<evidence type="ECO:0000256" key="1">
    <source>
        <dbReference type="SAM" id="MobiDB-lite"/>
    </source>
</evidence>
<proteinExistence type="predicted"/>
<organism evidence="2 3">
    <name type="scientific">Podospora fimiseda</name>
    <dbReference type="NCBI Taxonomy" id="252190"/>
    <lineage>
        <taxon>Eukaryota</taxon>
        <taxon>Fungi</taxon>
        <taxon>Dikarya</taxon>
        <taxon>Ascomycota</taxon>
        <taxon>Pezizomycotina</taxon>
        <taxon>Sordariomycetes</taxon>
        <taxon>Sordariomycetidae</taxon>
        <taxon>Sordariales</taxon>
        <taxon>Podosporaceae</taxon>
        <taxon>Podospora</taxon>
    </lineage>
</organism>
<name>A0AAN7BUC1_9PEZI</name>
<comment type="caution">
    <text evidence="2">The sequence shown here is derived from an EMBL/GenBank/DDBJ whole genome shotgun (WGS) entry which is preliminary data.</text>
</comment>
<gene>
    <name evidence="2" type="ORF">QBC38DRAFT_77245</name>
</gene>
<dbReference type="EMBL" id="MU865304">
    <property type="protein sequence ID" value="KAK4229806.1"/>
    <property type="molecule type" value="Genomic_DNA"/>
</dbReference>
<feature type="region of interest" description="Disordered" evidence="1">
    <location>
        <begin position="128"/>
        <end position="147"/>
    </location>
</feature>
<dbReference type="Proteomes" id="UP001301958">
    <property type="component" value="Unassembled WGS sequence"/>
</dbReference>
<feature type="compositionally biased region" description="Polar residues" evidence="1">
    <location>
        <begin position="132"/>
        <end position="142"/>
    </location>
</feature>
<dbReference type="AlphaFoldDB" id="A0AAN7BUC1"/>
<keyword evidence="3" id="KW-1185">Reference proteome</keyword>